<dbReference type="VEuPathDB" id="FungiDB:SPSK_00347"/>
<proteinExistence type="predicted"/>
<feature type="compositionally biased region" description="Basic residues" evidence="1">
    <location>
        <begin position="93"/>
        <end position="104"/>
    </location>
</feature>
<dbReference type="GeneID" id="27662597"/>
<reference evidence="2 3" key="1">
    <citation type="journal article" date="2014" name="BMC Genomics">
        <title>Comparative genomics of the major fungal agents of human and animal Sporotrichosis: Sporothrix schenckii and Sporothrix brasiliensis.</title>
        <authorList>
            <person name="Teixeira M.M."/>
            <person name="de Almeida L.G."/>
            <person name="Kubitschek-Barreira P."/>
            <person name="Alves F.L."/>
            <person name="Kioshima E.S."/>
            <person name="Abadio A.K."/>
            <person name="Fernandes L."/>
            <person name="Derengowski L.S."/>
            <person name="Ferreira K.S."/>
            <person name="Souza R.C."/>
            <person name="Ruiz J.C."/>
            <person name="de Andrade N.C."/>
            <person name="Paes H.C."/>
            <person name="Nicola A.M."/>
            <person name="Albuquerque P."/>
            <person name="Gerber A.L."/>
            <person name="Martins V.P."/>
            <person name="Peconick L.D."/>
            <person name="Neto A.V."/>
            <person name="Chaucanez C.B."/>
            <person name="Silva P.A."/>
            <person name="Cunha O.L."/>
            <person name="de Oliveira F.F."/>
            <person name="dos Santos T.C."/>
            <person name="Barros A.L."/>
            <person name="Soares M.A."/>
            <person name="de Oliveira L.M."/>
            <person name="Marini M.M."/>
            <person name="Villalobos-Duno H."/>
            <person name="Cunha M.M."/>
            <person name="de Hoog S."/>
            <person name="da Silveira J.F."/>
            <person name="Henrissat B."/>
            <person name="Nino-Vega G.A."/>
            <person name="Cisalpino P.S."/>
            <person name="Mora-Montes H.M."/>
            <person name="Almeida S.R."/>
            <person name="Stajich J.E."/>
            <person name="Lopes-Bezerra L.M."/>
            <person name="Vasconcelos A.T."/>
            <person name="Felipe M.S."/>
        </authorList>
    </citation>
    <scope>NUCLEOTIDE SEQUENCE [LARGE SCALE GENOMIC DNA]</scope>
    <source>
        <strain evidence="2 3">1099-18</strain>
    </source>
</reference>
<accession>A0A0F2M771</accession>
<protein>
    <submittedName>
        <fullName evidence="2">Uncharacterized protein</fullName>
    </submittedName>
</protein>
<feature type="compositionally biased region" description="Basic and acidic residues" evidence="1">
    <location>
        <begin position="56"/>
        <end position="76"/>
    </location>
</feature>
<dbReference type="AlphaFoldDB" id="A0A0F2M771"/>
<feature type="region of interest" description="Disordered" evidence="1">
    <location>
        <begin position="53"/>
        <end position="111"/>
    </location>
</feature>
<name>A0A0F2M771_SPOSC</name>
<dbReference type="KEGG" id="ssck:SPSK_00347"/>
<dbReference type="Proteomes" id="UP000033710">
    <property type="component" value="Unassembled WGS sequence"/>
</dbReference>
<dbReference type="EMBL" id="AXCR01000008">
    <property type="protein sequence ID" value="KJR84021.1"/>
    <property type="molecule type" value="Genomic_DNA"/>
</dbReference>
<sequence length="124" mass="14599">MRTERRTRDEIHESYASRVLPGTRDAEWKASEAAQNNTNYTKKTTQITQNLFVSRHTYDGKQDETGRVTGPRRQEEDLPAIGLVERRRDTNKTHKAQTKHKYKRRDASRSNVHDDGRWTVYLVQ</sequence>
<evidence type="ECO:0000313" key="3">
    <source>
        <dbReference type="Proteomes" id="UP000033710"/>
    </source>
</evidence>
<evidence type="ECO:0000256" key="1">
    <source>
        <dbReference type="SAM" id="MobiDB-lite"/>
    </source>
</evidence>
<reference evidence="2 3" key="2">
    <citation type="journal article" date="2015" name="Eukaryot. Cell">
        <title>Asexual propagation of a virulent clone complex in a human and feline outbreak of sporotrichosis.</title>
        <authorList>
            <person name="Teixeira Mde M."/>
            <person name="Rodrigues A.M."/>
            <person name="Tsui C.K."/>
            <person name="de Almeida L.G."/>
            <person name="Van Diepeningen A.D."/>
            <person name="van den Ende B.G."/>
            <person name="Fernandes G.F."/>
            <person name="Kano R."/>
            <person name="Hamelin R.C."/>
            <person name="Lopes-Bezerra L.M."/>
            <person name="Vasconcelos A.T."/>
            <person name="de Hoog S."/>
            <person name="de Camargo Z.P."/>
            <person name="Felipe M.S."/>
        </authorList>
    </citation>
    <scope>NUCLEOTIDE SEQUENCE [LARGE SCALE GENOMIC DNA]</scope>
    <source>
        <strain evidence="2 3">1099-18</strain>
    </source>
</reference>
<gene>
    <name evidence="2" type="ORF">SPSK_00347</name>
</gene>
<comment type="caution">
    <text evidence="2">The sequence shown here is derived from an EMBL/GenBank/DDBJ whole genome shotgun (WGS) entry which is preliminary data.</text>
</comment>
<evidence type="ECO:0000313" key="2">
    <source>
        <dbReference type="EMBL" id="KJR84021.1"/>
    </source>
</evidence>
<dbReference type="RefSeq" id="XP_016586697.1">
    <property type="nucleotide sequence ID" value="XM_016727320.1"/>
</dbReference>
<organism evidence="2 3">
    <name type="scientific">Sporothrix schenckii 1099-18</name>
    <dbReference type="NCBI Taxonomy" id="1397361"/>
    <lineage>
        <taxon>Eukaryota</taxon>
        <taxon>Fungi</taxon>
        <taxon>Dikarya</taxon>
        <taxon>Ascomycota</taxon>
        <taxon>Pezizomycotina</taxon>
        <taxon>Sordariomycetes</taxon>
        <taxon>Sordariomycetidae</taxon>
        <taxon>Ophiostomatales</taxon>
        <taxon>Ophiostomataceae</taxon>
        <taxon>Sporothrix</taxon>
    </lineage>
</organism>